<evidence type="ECO:0000313" key="2">
    <source>
        <dbReference type="EMBL" id="QHS92252.1"/>
    </source>
</evidence>
<dbReference type="InterPro" id="IPR013087">
    <property type="entry name" value="Znf_C2H2_type"/>
</dbReference>
<evidence type="ECO:0000259" key="1">
    <source>
        <dbReference type="PROSITE" id="PS50157"/>
    </source>
</evidence>
<proteinExistence type="predicted"/>
<dbReference type="Gene3D" id="3.30.160.60">
    <property type="entry name" value="Classic Zinc Finger"/>
    <property type="match status" value="1"/>
</dbReference>
<sequence>MKLSKTETGEYICDVCHTSFARKFNLMRHQNTSRCYKDQQRNLNECLQVTKPLSNQKDASPKEPFTGTEFNLTLAWMRANPQITIFKTLPVRSVTTFMTRSFEVPETSSEILVDQQRGDLIGSLYVTINKCEKSLIQMSLDECPLLSMTVEDLYQFARIFQPQSDNSTVTINLIQLLMGNAQYLPLVGGHVLRVTGEFVRYSAEIICLDSDERQRFEGCSHEYIVFGFHAMEIKDDILLVTRYPVTDLLALTPNPIYFTINKGIDQQTVSERYGLGFRCLGKNKMNNQIHYFTTCPHTIDPTKIENWSGWIIPTTLKISVSEPTHVLFRYVTHLDLKNNDGHGDCNYHSGLVEPESLK</sequence>
<name>A0A6C0BJR0_9ZZZZ</name>
<dbReference type="PROSITE" id="PS50157">
    <property type="entry name" value="ZINC_FINGER_C2H2_2"/>
    <property type="match status" value="1"/>
</dbReference>
<accession>A0A6C0BJR0</accession>
<protein>
    <recommendedName>
        <fullName evidence="1">C2H2-type domain-containing protein</fullName>
    </recommendedName>
</protein>
<reference evidence="2" key="1">
    <citation type="journal article" date="2020" name="Nature">
        <title>Giant virus diversity and host interactions through global metagenomics.</title>
        <authorList>
            <person name="Schulz F."/>
            <person name="Roux S."/>
            <person name="Paez-Espino D."/>
            <person name="Jungbluth S."/>
            <person name="Walsh D.A."/>
            <person name="Denef V.J."/>
            <person name="McMahon K.D."/>
            <person name="Konstantinidis K.T."/>
            <person name="Eloe-Fadrosh E.A."/>
            <person name="Kyrpides N.C."/>
            <person name="Woyke T."/>
        </authorList>
    </citation>
    <scope>NUCLEOTIDE SEQUENCE</scope>
    <source>
        <strain evidence="2">GVMAG-M-3300014204-73</strain>
    </source>
</reference>
<dbReference type="EMBL" id="MN739177">
    <property type="protein sequence ID" value="QHS92252.1"/>
    <property type="molecule type" value="Genomic_DNA"/>
</dbReference>
<feature type="domain" description="C2H2-type" evidence="1">
    <location>
        <begin position="11"/>
        <end position="38"/>
    </location>
</feature>
<organism evidence="2">
    <name type="scientific">viral metagenome</name>
    <dbReference type="NCBI Taxonomy" id="1070528"/>
    <lineage>
        <taxon>unclassified sequences</taxon>
        <taxon>metagenomes</taxon>
        <taxon>organismal metagenomes</taxon>
    </lineage>
</organism>
<dbReference type="AlphaFoldDB" id="A0A6C0BJR0"/>